<evidence type="ECO:0000259" key="5">
    <source>
        <dbReference type="PROSITE" id="PS50075"/>
    </source>
</evidence>
<dbReference type="EMBL" id="JAMWMR010000082">
    <property type="protein sequence ID" value="MCN9245017.1"/>
    <property type="molecule type" value="Genomic_DNA"/>
</dbReference>
<dbReference type="InterPro" id="IPR009081">
    <property type="entry name" value="PP-bd_ACP"/>
</dbReference>
<dbReference type="SMART" id="SM01294">
    <property type="entry name" value="PKS_PP_betabranch"/>
    <property type="match status" value="1"/>
</dbReference>
<dbReference type="Pfam" id="PF00550">
    <property type="entry name" value="PP-binding"/>
    <property type="match status" value="1"/>
</dbReference>
<dbReference type="Gene3D" id="3.30.70.3290">
    <property type="match status" value="1"/>
</dbReference>
<protein>
    <submittedName>
        <fullName evidence="6">Beta-ketoacyl reductase</fullName>
    </submittedName>
</protein>
<dbReference type="Gene3D" id="3.40.50.720">
    <property type="entry name" value="NAD(P)-binding Rossmann-like Domain"/>
    <property type="match status" value="1"/>
</dbReference>
<keyword evidence="2" id="KW-0597">Phosphoprotein</keyword>
<reference evidence="6 7" key="1">
    <citation type="submission" date="2022-05" db="EMBL/GenBank/DDBJ databases">
        <title>Streptomyces sp. nov. RY43-2 isolated from soil of a peat swamp forest.</title>
        <authorList>
            <person name="Kanchanasin P."/>
            <person name="Tanasupawat S."/>
            <person name="Phongsopitanun W."/>
        </authorList>
    </citation>
    <scope>NUCLEOTIDE SEQUENCE [LARGE SCALE GENOMIC DNA]</scope>
    <source>
        <strain evidence="6 7">RY43-2</strain>
    </source>
</reference>
<keyword evidence="4" id="KW-0511">Multifunctional enzyme</keyword>
<evidence type="ECO:0000256" key="1">
    <source>
        <dbReference type="ARBA" id="ARBA00022450"/>
    </source>
</evidence>
<evidence type="ECO:0000256" key="4">
    <source>
        <dbReference type="ARBA" id="ARBA00023268"/>
    </source>
</evidence>
<dbReference type="InterPro" id="IPR036736">
    <property type="entry name" value="ACP-like_sf"/>
</dbReference>
<dbReference type="InterPro" id="IPR006162">
    <property type="entry name" value="Ppantetheine_attach_site"/>
</dbReference>
<accession>A0ABT0ZN57</accession>
<dbReference type="SUPFAM" id="SSF51735">
    <property type="entry name" value="NAD(P)-binding Rossmann-fold domains"/>
    <property type="match status" value="2"/>
</dbReference>
<keyword evidence="3" id="KW-0808">Transferase</keyword>
<dbReference type="SMART" id="SM00822">
    <property type="entry name" value="PKS_KR"/>
    <property type="match status" value="1"/>
</dbReference>
<evidence type="ECO:0000313" key="7">
    <source>
        <dbReference type="Proteomes" id="UP001523219"/>
    </source>
</evidence>
<dbReference type="PANTHER" id="PTHR43775">
    <property type="entry name" value="FATTY ACID SYNTHASE"/>
    <property type="match status" value="1"/>
</dbReference>
<dbReference type="InterPro" id="IPR057326">
    <property type="entry name" value="KR_dom"/>
</dbReference>
<dbReference type="InterPro" id="IPR036291">
    <property type="entry name" value="NAD(P)-bd_dom_sf"/>
</dbReference>
<keyword evidence="1" id="KW-0596">Phosphopantetheine</keyword>
<feature type="domain" description="Carrier" evidence="5">
    <location>
        <begin position="583"/>
        <end position="658"/>
    </location>
</feature>
<gene>
    <name evidence="6" type="ORF">NGF19_30275</name>
</gene>
<evidence type="ECO:0000256" key="2">
    <source>
        <dbReference type="ARBA" id="ARBA00022553"/>
    </source>
</evidence>
<organism evidence="6 7">
    <name type="scientific">Streptomyces macrolidinus</name>
    <dbReference type="NCBI Taxonomy" id="2952607"/>
    <lineage>
        <taxon>Bacteria</taxon>
        <taxon>Bacillati</taxon>
        <taxon>Actinomycetota</taxon>
        <taxon>Actinomycetes</taxon>
        <taxon>Kitasatosporales</taxon>
        <taxon>Streptomycetaceae</taxon>
        <taxon>Streptomyces</taxon>
    </lineage>
</organism>
<dbReference type="PROSITE" id="PS00012">
    <property type="entry name" value="PHOSPHOPANTETHEINE"/>
    <property type="match status" value="1"/>
</dbReference>
<keyword evidence="7" id="KW-1185">Reference proteome</keyword>
<name>A0ABT0ZN57_9ACTN</name>
<dbReference type="CDD" id="cd08952">
    <property type="entry name" value="KR_1_SDR_x"/>
    <property type="match status" value="1"/>
</dbReference>
<dbReference type="PROSITE" id="PS50075">
    <property type="entry name" value="CARRIER"/>
    <property type="match status" value="1"/>
</dbReference>
<dbReference type="InterPro" id="IPR013968">
    <property type="entry name" value="PKS_KR"/>
</dbReference>
<evidence type="ECO:0000313" key="6">
    <source>
        <dbReference type="EMBL" id="MCN9245017.1"/>
    </source>
</evidence>
<evidence type="ECO:0000256" key="3">
    <source>
        <dbReference type="ARBA" id="ARBA00022679"/>
    </source>
</evidence>
<dbReference type="SMART" id="SM00823">
    <property type="entry name" value="PKS_PP"/>
    <property type="match status" value="1"/>
</dbReference>
<dbReference type="SUPFAM" id="SSF47336">
    <property type="entry name" value="ACP-like"/>
    <property type="match status" value="1"/>
</dbReference>
<comment type="caution">
    <text evidence="6">The sequence shown here is derived from an EMBL/GenBank/DDBJ whole genome shotgun (WGS) entry which is preliminary data.</text>
</comment>
<dbReference type="InterPro" id="IPR050091">
    <property type="entry name" value="PKS_NRPS_Biosynth_Enz"/>
</dbReference>
<dbReference type="Gene3D" id="1.10.1200.10">
    <property type="entry name" value="ACP-like"/>
    <property type="match status" value="1"/>
</dbReference>
<dbReference type="Proteomes" id="UP001523219">
    <property type="component" value="Unassembled WGS sequence"/>
</dbReference>
<dbReference type="RefSeq" id="WP_252429121.1">
    <property type="nucleotide sequence ID" value="NZ_JAMWMR010000082.1"/>
</dbReference>
<dbReference type="InterPro" id="IPR020806">
    <property type="entry name" value="PKS_PP-bd"/>
</dbReference>
<dbReference type="Pfam" id="PF08659">
    <property type="entry name" value="KR"/>
    <property type="match status" value="1"/>
</dbReference>
<sequence length="677" mass="72097">MTGLGTLRRDQGGRHRLVTSLAEAWVNGLPVDWSTLLPATTAHIDLPTYAFQHRHYWLHNTLTPQGPAQDFWRYRLDWKRVSPAESTGFTGRWLVVTSDVYSTEEAAVQAEALVAALADSGAEIVRMDLPPLDSRQRFAEALRERGAHGDIDGVVSLLSWDERLHPDHPAPSTRGAVGSLTLLQALGDAEIEAPLWCVTRGAVSVGRADRITSPAQATVWGMGRVAALEHPERWGGLVDLPVRPDDEAYRRVPGVLAGDMGEDQVAVRTSGVLVRRLVRAPLAARTTTERWRRPGGTVLVTGADDPAAAETARRLARDGVEHLLLTSSSCTDDAGFSGLVAELADLGASATVTVCDLTDRDAVARLLASVDAEHPLSAVLHVPPTVSSDPLTVADRDAFSHTVTAKATGALHLDELLSEFTPDGQDAPVLVLFSSVAGIWGGVGQGAYAAGTSFLDALAEQRRAEGRAVTSVAWSPWEGSATTQGATGERLRRLGLRPLAPGTALTALSDVLDRGETAVTVADVDWASFAPGFTVARTGPLLAELPEARRALEEQEQERGAAGADGMPLGREIAALTGAEQQWRMLELVREHLAVVLNHPTPEAVDTNRAFRELGFDSLTAVELRNRLKNATGLSLPVTLVFDYPTPQALAEFLLGEVLGEQAATGTVAIPGAAGTE</sequence>
<feature type="non-terminal residue" evidence="6">
    <location>
        <position position="677"/>
    </location>
</feature>
<dbReference type="PANTHER" id="PTHR43775:SF51">
    <property type="entry name" value="INACTIVE PHENOLPHTHIOCEROL SYNTHESIS POLYKETIDE SYNTHASE TYPE I PKS1-RELATED"/>
    <property type="match status" value="1"/>
</dbReference>
<proteinExistence type="predicted"/>